<evidence type="ECO:0000259" key="6">
    <source>
        <dbReference type="PROSITE" id="PS50977"/>
    </source>
</evidence>
<dbReference type="Gene3D" id="1.10.357.10">
    <property type="entry name" value="Tetracycline Repressor, domain 2"/>
    <property type="match status" value="1"/>
</dbReference>
<dbReference type="Proteomes" id="UP001235840">
    <property type="component" value="Unassembled WGS sequence"/>
</dbReference>
<dbReference type="InterPro" id="IPR036271">
    <property type="entry name" value="Tet_transcr_reg_TetR-rel_C_sf"/>
</dbReference>
<dbReference type="Pfam" id="PF13977">
    <property type="entry name" value="TetR_C_6"/>
    <property type="match status" value="1"/>
</dbReference>
<accession>A0ABT9W0M2</accession>
<organism evidence="7 8">
    <name type="scientific">Caldalkalibacillus horti</name>
    <dbReference type="NCBI Taxonomy" id="77523"/>
    <lineage>
        <taxon>Bacteria</taxon>
        <taxon>Bacillati</taxon>
        <taxon>Bacillota</taxon>
        <taxon>Bacilli</taxon>
        <taxon>Bacillales</taxon>
        <taxon>Bacillaceae</taxon>
        <taxon>Caldalkalibacillus</taxon>
    </lineage>
</organism>
<evidence type="ECO:0000256" key="5">
    <source>
        <dbReference type="PROSITE-ProRule" id="PRU00335"/>
    </source>
</evidence>
<sequence>MSTKDRVFEVAVRLVAEKPFDQITMAEIAQEAGVHWTSVRRYFGGKTEMREWLRDKQMSENYQLSDTRSRIIKAAATVFSKIGYHQASLDLVAEHTGMTKGAVYWHFSSKQDLFLALLEQHLQQQIRLLSIRIEALLTSPNPRLALEEWLKEQLEGLAENKESAGLFMEFVVASREKEVRDRLTSLQRDFLQHISELIADMQHQGRIRASINPSSFALLIDSILKGAAVEWMIDPERADLSSYIHTVSAFLWENISPSS</sequence>
<keyword evidence="4" id="KW-0804">Transcription</keyword>
<evidence type="ECO:0000256" key="4">
    <source>
        <dbReference type="ARBA" id="ARBA00023163"/>
    </source>
</evidence>
<dbReference type="RefSeq" id="WP_307395304.1">
    <property type="nucleotide sequence ID" value="NZ_BAAADK010000003.1"/>
</dbReference>
<comment type="caution">
    <text evidence="7">The sequence shown here is derived from an EMBL/GenBank/DDBJ whole genome shotgun (WGS) entry which is preliminary data.</text>
</comment>
<dbReference type="PRINTS" id="PR00455">
    <property type="entry name" value="HTHTETR"/>
</dbReference>
<feature type="DNA-binding region" description="H-T-H motif" evidence="5">
    <location>
        <begin position="24"/>
        <end position="43"/>
    </location>
</feature>
<keyword evidence="2" id="KW-0805">Transcription regulation</keyword>
<gene>
    <name evidence="7" type="ORF">J2S11_002723</name>
</gene>
<dbReference type="SUPFAM" id="SSF48498">
    <property type="entry name" value="Tetracyclin repressor-like, C-terminal domain"/>
    <property type="match status" value="1"/>
</dbReference>
<dbReference type="Pfam" id="PF00440">
    <property type="entry name" value="TetR_N"/>
    <property type="match status" value="2"/>
</dbReference>
<dbReference type="InterPro" id="IPR039538">
    <property type="entry name" value="BetI_C"/>
</dbReference>
<keyword evidence="1" id="KW-0678">Repressor</keyword>
<dbReference type="SUPFAM" id="SSF46689">
    <property type="entry name" value="Homeodomain-like"/>
    <property type="match status" value="2"/>
</dbReference>
<dbReference type="Gene3D" id="1.10.10.60">
    <property type="entry name" value="Homeodomain-like"/>
    <property type="match status" value="1"/>
</dbReference>
<dbReference type="InterPro" id="IPR001647">
    <property type="entry name" value="HTH_TetR"/>
</dbReference>
<evidence type="ECO:0000256" key="3">
    <source>
        <dbReference type="ARBA" id="ARBA00023125"/>
    </source>
</evidence>
<feature type="domain" description="HTH tetR-type" evidence="6">
    <location>
        <begin position="65"/>
        <end position="125"/>
    </location>
</feature>
<dbReference type="InterPro" id="IPR009057">
    <property type="entry name" value="Homeodomain-like_sf"/>
</dbReference>
<dbReference type="EMBL" id="JAUSTY010000011">
    <property type="protein sequence ID" value="MDQ0166807.1"/>
    <property type="molecule type" value="Genomic_DNA"/>
</dbReference>
<name>A0ABT9W0M2_9BACI</name>
<proteinExistence type="predicted"/>
<evidence type="ECO:0000313" key="7">
    <source>
        <dbReference type="EMBL" id="MDQ0166807.1"/>
    </source>
</evidence>
<feature type="domain" description="HTH tetR-type" evidence="6">
    <location>
        <begin position="1"/>
        <end position="61"/>
    </location>
</feature>
<dbReference type="PANTHER" id="PTHR30055">
    <property type="entry name" value="HTH-TYPE TRANSCRIPTIONAL REGULATOR RUTR"/>
    <property type="match status" value="1"/>
</dbReference>
<dbReference type="InterPro" id="IPR050109">
    <property type="entry name" value="HTH-type_TetR-like_transc_reg"/>
</dbReference>
<keyword evidence="8" id="KW-1185">Reference proteome</keyword>
<evidence type="ECO:0000256" key="2">
    <source>
        <dbReference type="ARBA" id="ARBA00023015"/>
    </source>
</evidence>
<reference evidence="7 8" key="1">
    <citation type="submission" date="2023-07" db="EMBL/GenBank/DDBJ databases">
        <title>Genomic Encyclopedia of Type Strains, Phase IV (KMG-IV): sequencing the most valuable type-strain genomes for metagenomic binning, comparative biology and taxonomic classification.</title>
        <authorList>
            <person name="Goeker M."/>
        </authorList>
    </citation>
    <scope>NUCLEOTIDE SEQUENCE [LARGE SCALE GENOMIC DNA]</scope>
    <source>
        <strain evidence="7 8">DSM 12751</strain>
    </source>
</reference>
<evidence type="ECO:0000313" key="8">
    <source>
        <dbReference type="Proteomes" id="UP001235840"/>
    </source>
</evidence>
<protein>
    <submittedName>
        <fullName evidence="7">AcrR family transcriptional regulator</fullName>
    </submittedName>
</protein>
<dbReference type="PANTHER" id="PTHR30055:SF234">
    <property type="entry name" value="HTH-TYPE TRANSCRIPTIONAL REGULATOR BETI"/>
    <property type="match status" value="1"/>
</dbReference>
<feature type="DNA-binding region" description="H-T-H motif" evidence="5">
    <location>
        <begin position="88"/>
        <end position="107"/>
    </location>
</feature>
<keyword evidence="3 5" id="KW-0238">DNA-binding</keyword>
<evidence type="ECO:0000256" key="1">
    <source>
        <dbReference type="ARBA" id="ARBA00022491"/>
    </source>
</evidence>
<dbReference type="PROSITE" id="PS50977">
    <property type="entry name" value="HTH_TETR_2"/>
    <property type="match status" value="2"/>
</dbReference>